<dbReference type="EMBL" id="JACIET010000005">
    <property type="protein sequence ID" value="MBB4014926.1"/>
    <property type="molecule type" value="Genomic_DNA"/>
</dbReference>
<reference evidence="1 2" key="1">
    <citation type="submission" date="2020-08" db="EMBL/GenBank/DDBJ databases">
        <title>Genomic Encyclopedia of Type Strains, Phase IV (KMG-IV): sequencing the most valuable type-strain genomes for metagenomic binning, comparative biology and taxonomic classification.</title>
        <authorList>
            <person name="Goeker M."/>
        </authorList>
    </citation>
    <scope>NUCLEOTIDE SEQUENCE [LARGE SCALE GENOMIC DNA]</scope>
    <source>
        <strain evidence="1 2">DSM 106739</strain>
    </source>
</reference>
<comment type="caution">
    <text evidence="1">The sequence shown here is derived from an EMBL/GenBank/DDBJ whole genome shotgun (WGS) entry which is preliminary data.</text>
</comment>
<proteinExistence type="predicted"/>
<dbReference type="Proteomes" id="UP000561045">
    <property type="component" value="Unassembled WGS sequence"/>
</dbReference>
<evidence type="ECO:0000313" key="2">
    <source>
        <dbReference type="Proteomes" id="UP000561045"/>
    </source>
</evidence>
<gene>
    <name evidence="1" type="ORF">GGR36_004284</name>
</gene>
<protein>
    <submittedName>
        <fullName evidence="1">Uncharacterized protein</fullName>
    </submittedName>
</protein>
<name>A0A840BVV4_9RHOO</name>
<organism evidence="1 2">
    <name type="scientific">Niveibacterium umoris</name>
    <dbReference type="NCBI Taxonomy" id="1193620"/>
    <lineage>
        <taxon>Bacteria</taxon>
        <taxon>Pseudomonadati</taxon>
        <taxon>Pseudomonadota</taxon>
        <taxon>Betaproteobacteria</taxon>
        <taxon>Rhodocyclales</taxon>
        <taxon>Rhodocyclaceae</taxon>
        <taxon>Niveibacterium</taxon>
    </lineage>
</organism>
<evidence type="ECO:0000313" key="1">
    <source>
        <dbReference type="EMBL" id="MBB4014926.1"/>
    </source>
</evidence>
<accession>A0A840BVV4</accession>
<dbReference type="RefSeq" id="WP_183638454.1">
    <property type="nucleotide sequence ID" value="NZ_BAABLE010000001.1"/>
</dbReference>
<keyword evidence="2" id="KW-1185">Reference proteome</keyword>
<sequence length="83" mass="9292">MLAFAIIFAISVALAAGIAFLFRRNPRKWYGHMLCHACGYRWKTSKPAPSRKCGKCWDENVVPVSDAEPRGMQAVDPANIRRA</sequence>
<dbReference type="AlphaFoldDB" id="A0A840BVV4"/>